<dbReference type="PANTHER" id="PTHR35270">
    <property type="entry name" value="FUSELESS, ISOFORM A"/>
    <property type="match status" value="1"/>
</dbReference>
<feature type="transmembrane region" description="Helical" evidence="2">
    <location>
        <begin position="134"/>
        <end position="151"/>
    </location>
</feature>
<dbReference type="Pfam" id="PF15993">
    <property type="entry name" value="Fuseless"/>
    <property type="match status" value="2"/>
</dbReference>
<dbReference type="GO" id="GO:0070073">
    <property type="term" value="P:clustering of voltage-gated calcium channels"/>
    <property type="evidence" value="ECO:0007669"/>
    <property type="project" value="TreeGrafter"/>
</dbReference>
<feature type="transmembrane region" description="Helical" evidence="2">
    <location>
        <begin position="491"/>
        <end position="512"/>
    </location>
</feature>
<feature type="transmembrane region" description="Helical" evidence="2">
    <location>
        <begin position="366"/>
        <end position="386"/>
    </location>
</feature>
<gene>
    <name evidence="3" type="ORF">SFRICE_000463</name>
</gene>
<keyword evidence="2" id="KW-0812">Transmembrane</keyword>
<feature type="transmembrane region" description="Helical" evidence="2">
    <location>
        <begin position="532"/>
        <end position="552"/>
    </location>
</feature>
<dbReference type="GO" id="GO:0007270">
    <property type="term" value="P:neuron-neuron synaptic transmission"/>
    <property type="evidence" value="ECO:0007669"/>
    <property type="project" value="TreeGrafter"/>
</dbReference>
<dbReference type="InterPro" id="IPR032751">
    <property type="entry name" value="Fuseless"/>
</dbReference>
<accession>A0A2H1VMB2</accession>
<sequence>MKINLDDGMPPNLSESLLPESGPRKLEKEKSRSLESCASSIDPECSCDEASYGDAVFSCFIVAPHVVSVWRGTWGIMELKPTLFPFAQIYLLGIVIHISFAIVRTRLLARSAGAWSKPEGGAISWVRERIITRVYAYIFILSNIMHWRGGWGLLDMVVDKILPDVDDPHRPVLIGGITLFFYIAITVLRSSRNLLASPYFLVTDGKEPTYIFTTRFQISLVNEQTDDLMVSNHYRPWTTETPEALGYKCVAGLLGVPNLRVVGESRFRKDWERGAGRVIMQLLVVICRRGVPVGVSQARSATHCTDMRGSTAGLADTLASGSRAHAALLECADALFASLVVAPAVVTYWKSTWTLMDLYVLPDDPVGSAAACAAFGLCCDLLFSVFQTQLSKYLRPERGRLTYYIVSRLCTGVAGVACVGAWRGVWNLLNECTGDSARTLLSTTAAATLSLAALRALRNICAAPFAVAVDSPQDYFDVPTMFRTNSRETMLYILDCIFSVTVVGSLVVFVWRGSWALLDIFLFPDDKTKSCWTSLIVGYAVVIVTFALQAPVRWSAARLHGAPRLLLADVYHFISFIATVNVWRGVWGLLDIYFFPESPKLSNWSSHIISLTLLILLNCSNSVIVRGVYIDAEEPAGECVVFPCHYLRLFFHKERTKKRHRRALQAAAAAGRKPEDASVPLQIPEEKV</sequence>
<feature type="transmembrane region" description="Helical" evidence="2">
    <location>
        <begin position="171"/>
        <end position="188"/>
    </location>
</feature>
<dbReference type="GO" id="GO:0007274">
    <property type="term" value="P:neuromuscular synaptic transmission"/>
    <property type="evidence" value="ECO:0007669"/>
    <property type="project" value="TreeGrafter"/>
</dbReference>
<evidence type="ECO:0000256" key="1">
    <source>
        <dbReference type="SAM" id="MobiDB-lite"/>
    </source>
</evidence>
<evidence type="ECO:0000313" key="3">
    <source>
        <dbReference type="EMBL" id="SOQ41969.1"/>
    </source>
</evidence>
<dbReference type="AlphaFoldDB" id="A0A2H1VMB2"/>
<feature type="region of interest" description="Disordered" evidence="1">
    <location>
        <begin position="666"/>
        <end position="688"/>
    </location>
</feature>
<feature type="region of interest" description="Disordered" evidence="1">
    <location>
        <begin position="1"/>
        <end position="25"/>
    </location>
</feature>
<evidence type="ECO:0000256" key="2">
    <source>
        <dbReference type="SAM" id="Phobius"/>
    </source>
</evidence>
<protein>
    <submittedName>
        <fullName evidence="3">SFRICE_000463</fullName>
    </submittedName>
</protein>
<keyword evidence="2" id="KW-1133">Transmembrane helix</keyword>
<keyword evidence="2" id="KW-0472">Membrane</keyword>
<feature type="transmembrane region" description="Helical" evidence="2">
    <location>
        <begin position="564"/>
        <end position="584"/>
    </location>
</feature>
<organism evidence="3">
    <name type="scientific">Spodoptera frugiperda</name>
    <name type="common">Fall armyworm</name>
    <dbReference type="NCBI Taxonomy" id="7108"/>
    <lineage>
        <taxon>Eukaryota</taxon>
        <taxon>Metazoa</taxon>
        <taxon>Ecdysozoa</taxon>
        <taxon>Arthropoda</taxon>
        <taxon>Hexapoda</taxon>
        <taxon>Insecta</taxon>
        <taxon>Pterygota</taxon>
        <taxon>Neoptera</taxon>
        <taxon>Endopterygota</taxon>
        <taxon>Lepidoptera</taxon>
        <taxon>Glossata</taxon>
        <taxon>Ditrysia</taxon>
        <taxon>Noctuoidea</taxon>
        <taxon>Noctuidae</taxon>
        <taxon>Amphipyrinae</taxon>
        <taxon>Spodoptera</taxon>
    </lineage>
</organism>
<dbReference type="GO" id="GO:0042734">
    <property type="term" value="C:presynaptic membrane"/>
    <property type="evidence" value="ECO:0007669"/>
    <property type="project" value="TreeGrafter"/>
</dbReference>
<proteinExistence type="predicted"/>
<name>A0A2H1VMB2_SPOFR</name>
<reference evidence="3" key="1">
    <citation type="submission" date="2016-07" db="EMBL/GenBank/DDBJ databases">
        <authorList>
            <person name="Bretaudeau A."/>
        </authorList>
    </citation>
    <scope>NUCLEOTIDE SEQUENCE</scope>
    <source>
        <strain evidence="3">Rice</strain>
        <tissue evidence="3">Whole body</tissue>
    </source>
</reference>
<feature type="transmembrane region" description="Helical" evidence="2">
    <location>
        <begin position="327"/>
        <end position="346"/>
    </location>
</feature>
<feature type="transmembrane region" description="Helical" evidence="2">
    <location>
        <begin position="604"/>
        <end position="625"/>
    </location>
</feature>
<feature type="transmembrane region" description="Helical" evidence="2">
    <location>
        <begin position="83"/>
        <end position="103"/>
    </location>
</feature>
<dbReference type="EMBL" id="ODYU01003339">
    <property type="protein sequence ID" value="SOQ41969.1"/>
    <property type="molecule type" value="Genomic_DNA"/>
</dbReference>
<dbReference type="PANTHER" id="PTHR35270:SF2">
    <property type="entry name" value="FUSELESS, ISOFORM A"/>
    <property type="match status" value="1"/>
</dbReference>